<dbReference type="GO" id="GO:0016020">
    <property type="term" value="C:membrane"/>
    <property type="evidence" value="ECO:0007669"/>
    <property type="project" value="InterPro"/>
</dbReference>
<sequence length="819" mass="90088">MEAVSKWTPQQVVDWIRGLDDSLQPYIPSLQRQQVDGEKLLRMSHQELLSLGMARVGHQELLLEAVDLLCALNYGVEKDNLKTLVGKMRAAHHNLNSSVSQRRKNPAYHCKISHQPSNEFLTAVVELIGAAKSLLAWLDRTPLTSANDFTSTKSRIIQLCLELTSTVQKDCTVYEIEEKILEVSRALNSVCEKTAQAASDPSESGMSCLEEVHITNIKPGEGLGIYIKSTYDGLHVITGTTENSPADKTQRIHAGDEVVQVNKQTVVGWQLKHLVEKLRAESGGIVLVVKKRPSGTSGFAPAPLKNLRWRPPLIQVTQGAPGLYRSQQPETSDAPGKRGTTATLDLYVPPPPAAPYAPLDGNVNVSPGVKMRPKSPNSSLDADVRRRSAIADDKWTSVRSPPPEHNQPIAVCLRQRSSTRCKPRPVSMPVESFSGDPSSRPGARGRKDSFLLGRASVCYEDATRPDVQTAAGSTAAMSRRRISVKDLGALDCEGWLLRRKGGRSFLGSKWKRYWFVLKKSSLYWYTSQMAEKAEGFINLSGFTIQQATQCRKKHAMTASHPLVVTIFIAAESFSDMNKWISKLSEAAEPCELINAKECYSEGSDQDADECAATSCSLNSEQETADSENGDVPQPLGELSPCTSTPPASPTSENRRRSTLEGRTLSRNRRVRRRASSEGGERLSWLDPAGSDGASLPLIHVGGEKEDENVHEKPADEMECLYNDLKAASLSPIGQSSQRDFRASFVRRCQNDKVNDKLHLLRILQSTLKAKESELLVLEQILTAPTLAAPTYRKWRLSNAVVLQEIAQCNQAAGVAAQLR</sequence>
<feature type="domain" description="SAM" evidence="5">
    <location>
        <begin position="7"/>
        <end position="72"/>
    </location>
</feature>
<dbReference type="SUPFAM" id="SSF47769">
    <property type="entry name" value="SAM/Pointed domain"/>
    <property type="match status" value="1"/>
</dbReference>
<dbReference type="SMART" id="SM00454">
    <property type="entry name" value="SAM"/>
    <property type="match status" value="1"/>
</dbReference>
<dbReference type="FunFam" id="2.30.42.10:FF:000060">
    <property type="entry name" value="Connector enhancer of kinase suppressor of Ras 2"/>
    <property type="match status" value="1"/>
</dbReference>
<dbReference type="Gene3D" id="2.30.42.10">
    <property type="match status" value="1"/>
</dbReference>
<dbReference type="Gene3D" id="1.10.150.50">
    <property type="entry name" value="Transcription Factor, Ets-1"/>
    <property type="match status" value="1"/>
</dbReference>
<dbReference type="CDD" id="cd06748">
    <property type="entry name" value="PDZ_CNK1_2_3-like"/>
    <property type="match status" value="1"/>
</dbReference>
<feature type="region of interest" description="Disordered" evidence="3">
    <location>
        <begin position="420"/>
        <end position="447"/>
    </location>
</feature>
<dbReference type="Pfam" id="PF00595">
    <property type="entry name" value="PDZ"/>
    <property type="match status" value="1"/>
</dbReference>
<feature type="region of interest" description="Disordered" evidence="3">
    <location>
        <begin position="618"/>
        <end position="688"/>
    </location>
</feature>
<dbReference type="PANTHER" id="PTHR12844:SF17">
    <property type="entry name" value="CONNECTOR ENHANCER OF KINASE SUPPRESSOR OF RAS 3"/>
    <property type="match status" value="1"/>
</dbReference>
<dbReference type="AlphaFoldDB" id="A0A484CBB6"/>
<evidence type="ECO:0000256" key="2">
    <source>
        <dbReference type="ARBA" id="ARBA00022553"/>
    </source>
</evidence>
<proteinExistence type="inferred from homology"/>
<dbReference type="InterPro" id="IPR017874">
    <property type="entry name" value="CRIC_domain"/>
</dbReference>
<evidence type="ECO:0000256" key="1">
    <source>
        <dbReference type="ARBA" id="ARBA00009498"/>
    </source>
</evidence>
<dbReference type="PROSITE" id="PS51290">
    <property type="entry name" value="CRIC"/>
    <property type="match status" value="1"/>
</dbReference>
<feature type="region of interest" description="Disordered" evidence="3">
    <location>
        <begin position="323"/>
        <end position="345"/>
    </location>
</feature>
<dbReference type="SUPFAM" id="SSF50729">
    <property type="entry name" value="PH domain-like"/>
    <property type="match status" value="1"/>
</dbReference>
<dbReference type="PROSITE" id="PS50105">
    <property type="entry name" value="SAM_DOMAIN"/>
    <property type="match status" value="1"/>
</dbReference>
<dbReference type="PROSITE" id="PS50003">
    <property type="entry name" value="PH_DOMAIN"/>
    <property type="match status" value="1"/>
</dbReference>
<evidence type="ECO:0008006" key="10">
    <source>
        <dbReference type="Google" id="ProtNLM"/>
    </source>
</evidence>
<dbReference type="CDD" id="cd01260">
    <property type="entry name" value="PH_CNK_mammalian-like"/>
    <property type="match status" value="1"/>
</dbReference>
<dbReference type="SMART" id="SM00233">
    <property type="entry name" value="PH"/>
    <property type="match status" value="1"/>
</dbReference>
<dbReference type="PROSITE" id="PS50106">
    <property type="entry name" value="PDZ"/>
    <property type="match status" value="1"/>
</dbReference>
<feature type="domain" description="CRIC" evidence="7">
    <location>
        <begin position="80"/>
        <end position="174"/>
    </location>
</feature>
<dbReference type="Pfam" id="PF00169">
    <property type="entry name" value="PH"/>
    <property type="match status" value="1"/>
</dbReference>
<dbReference type="GO" id="GO:0005737">
    <property type="term" value="C:cytoplasm"/>
    <property type="evidence" value="ECO:0007669"/>
    <property type="project" value="InterPro"/>
</dbReference>
<evidence type="ECO:0000259" key="7">
    <source>
        <dbReference type="PROSITE" id="PS51290"/>
    </source>
</evidence>
<evidence type="ECO:0000313" key="9">
    <source>
        <dbReference type="Proteomes" id="UP000295070"/>
    </source>
</evidence>
<dbReference type="InterPro" id="IPR013761">
    <property type="entry name" value="SAM/pointed_sf"/>
</dbReference>
<dbReference type="InterPro" id="IPR010599">
    <property type="entry name" value="CNK2/3_dom"/>
</dbReference>
<dbReference type="CDD" id="cd09511">
    <property type="entry name" value="SAM_CNK1_2_3-suppressor"/>
    <property type="match status" value="1"/>
</dbReference>
<dbReference type="GO" id="GO:0009966">
    <property type="term" value="P:regulation of signal transduction"/>
    <property type="evidence" value="ECO:0007669"/>
    <property type="project" value="InterPro"/>
</dbReference>
<dbReference type="InterPro" id="IPR001849">
    <property type="entry name" value="PH_domain"/>
</dbReference>
<dbReference type="SUPFAM" id="SSF50156">
    <property type="entry name" value="PDZ domain-like"/>
    <property type="match status" value="1"/>
</dbReference>
<dbReference type="InterPro" id="IPR051566">
    <property type="entry name" value="CNKSR"/>
</dbReference>
<dbReference type="Proteomes" id="UP000295070">
    <property type="component" value="Chromosome 18"/>
</dbReference>
<dbReference type="InterPro" id="IPR001478">
    <property type="entry name" value="PDZ"/>
</dbReference>
<comment type="similarity">
    <text evidence="1">Belongs to the CNKSR family.</text>
</comment>
<dbReference type="SMART" id="SM00228">
    <property type="entry name" value="PDZ"/>
    <property type="match status" value="1"/>
</dbReference>
<dbReference type="Pfam" id="PF06663">
    <property type="entry name" value="CNK2_3_dom"/>
    <property type="match status" value="1"/>
</dbReference>
<feature type="domain" description="PH" evidence="4">
    <location>
        <begin position="489"/>
        <end position="588"/>
    </location>
</feature>
<dbReference type="PANTHER" id="PTHR12844">
    <property type="entry name" value="CONNECTOR ENCHANCER OF KINASE SUPPRESSOR OF RAS"/>
    <property type="match status" value="1"/>
</dbReference>
<evidence type="ECO:0000259" key="6">
    <source>
        <dbReference type="PROSITE" id="PS50106"/>
    </source>
</evidence>
<evidence type="ECO:0000259" key="4">
    <source>
        <dbReference type="PROSITE" id="PS50003"/>
    </source>
</evidence>
<name>A0A484CBB6_PERFV</name>
<keyword evidence="2" id="KW-0597">Phosphoprotein</keyword>
<accession>A0A484CBB6</accession>
<dbReference type="Gene3D" id="2.30.29.30">
    <property type="entry name" value="Pleckstrin-homology domain (PH domain)/Phosphotyrosine-binding domain (PTB)"/>
    <property type="match status" value="1"/>
</dbReference>
<protein>
    <recommendedName>
        <fullName evidence="10">Connector enhancer of kinase suppressor of ras 3</fullName>
    </recommendedName>
</protein>
<reference evidence="8 9" key="1">
    <citation type="submission" date="2019-01" db="EMBL/GenBank/DDBJ databases">
        <title>A chromosome-scale genome assembly of the yellow perch, Perca flavescens.</title>
        <authorList>
            <person name="Feron R."/>
            <person name="Morvezen R."/>
            <person name="Bestin A."/>
            <person name="Haffray P."/>
            <person name="Klopp C."/>
            <person name="Zahm M."/>
            <person name="Cabau C."/>
            <person name="Roques C."/>
            <person name="Donnadieu C."/>
            <person name="Bouchez O."/>
            <person name="Christie M."/>
            <person name="Larson W."/>
            <person name="Guiguen Y."/>
        </authorList>
    </citation>
    <scope>NUCLEOTIDE SEQUENCE [LARGE SCALE GENOMIC DNA]</scope>
    <source>
        <strain evidence="8">YP-PL-M2</strain>
        <tissue evidence="8">Blood</tissue>
    </source>
</reference>
<dbReference type="Pfam" id="PF00536">
    <property type="entry name" value="SAM_1"/>
    <property type="match status" value="1"/>
</dbReference>
<feature type="domain" description="PDZ" evidence="6">
    <location>
        <begin position="211"/>
        <end position="293"/>
    </location>
</feature>
<comment type="caution">
    <text evidence="8">The sequence shown here is derived from an EMBL/GenBank/DDBJ whole genome shotgun (WGS) entry which is preliminary data.</text>
</comment>
<dbReference type="STRING" id="8167.A0A484CBB6"/>
<evidence type="ECO:0000259" key="5">
    <source>
        <dbReference type="PROSITE" id="PS50105"/>
    </source>
</evidence>
<dbReference type="Pfam" id="PF10534">
    <property type="entry name" value="CRIC_ras_sig"/>
    <property type="match status" value="1"/>
</dbReference>
<dbReference type="EMBL" id="SCKG01000018">
    <property type="protein sequence ID" value="TDH00766.1"/>
    <property type="molecule type" value="Genomic_DNA"/>
</dbReference>
<dbReference type="InterPro" id="IPR036034">
    <property type="entry name" value="PDZ_sf"/>
</dbReference>
<feature type="compositionally biased region" description="Low complexity" evidence="3">
    <location>
        <begin position="639"/>
        <end position="651"/>
    </location>
</feature>
<keyword evidence="9" id="KW-1185">Reference proteome</keyword>
<dbReference type="InterPro" id="IPR049628">
    <property type="entry name" value="CNK1-3_SAM"/>
</dbReference>
<evidence type="ECO:0000313" key="8">
    <source>
        <dbReference type="EMBL" id="TDH00766.1"/>
    </source>
</evidence>
<dbReference type="InterPro" id="IPR011993">
    <property type="entry name" value="PH-like_dom_sf"/>
</dbReference>
<evidence type="ECO:0000256" key="3">
    <source>
        <dbReference type="SAM" id="MobiDB-lite"/>
    </source>
</evidence>
<dbReference type="InterPro" id="IPR001660">
    <property type="entry name" value="SAM"/>
</dbReference>
<organism evidence="8 9">
    <name type="scientific">Perca flavescens</name>
    <name type="common">American yellow perch</name>
    <name type="synonym">Morone flavescens</name>
    <dbReference type="NCBI Taxonomy" id="8167"/>
    <lineage>
        <taxon>Eukaryota</taxon>
        <taxon>Metazoa</taxon>
        <taxon>Chordata</taxon>
        <taxon>Craniata</taxon>
        <taxon>Vertebrata</taxon>
        <taxon>Euteleostomi</taxon>
        <taxon>Actinopterygii</taxon>
        <taxon>Neopterygii</taxon>
        <taxon>Teleostei</taxon>
        <taxon>Neoteleostei</taxon>
        <taxon>Acanthomorphata</taxon>
        <taxon>Eupercaria</taxon>
        <taxon>Perciformes</taxon>
        <taxon>Percoidei</taxon>
        <taxon>Percidae</taxon>
        <taxon>Percinae</taxon>
        <taxon>Perca</taxon>
    </lineage>
</organism>
<gene>
    <name evidence="8" type="ORF">EPR50_G00191770</name>
</gene>